<dbReference type="InParanoid" id="A0A2K3D097"/>
<dbReference type="ExpressionAtlas" id="A0A2K3D097">
    <property type="expression patterns" value="baseline"/>
</dbReference>
<sequence length="426" mass="45012">MSGGGFLGKLKALDAYPKINEDFFTKTMSGGIITIVSSVVMVLLFLSELRLFLTTSSAHELSVDVGRGEKIKIHFDVTFPKVPCAWLSLDAMDISGELHLDLVDHDVYKQRLNANGSPVKEVEKHNVDATKKKPPSAVNATASAAAGGAPAGGAAGAAGAEGGAAGGAGGGENATALANGCGSCYGAEDKQGDCCNTCDEVRAAYRRKGWALSNVDHIEQCAHDLYTEAIKEQAGEGCHMWGMLEVNKVAGNFHFAPGRSYQQGSMHVHDIAPFGDAVIDFRHVIHKLSFGEPYPGMKNPLDGAKAGQAAAAAAAATGMFQYFLKVVPTSYTDLSNKTLSTNQFSVTENFREAQGGAGRTLPGVFFFYDLSPIKVKIVEHGSSFLSFLTSVCAIVGGVFTVSGIVDAFVYTGTRMIKKKMELGKFS</sequence>
<evidence type="ECO:0000259" key="7">
    <source>
        <dbReference type="Pfam" id="PF07970"/>
    </source>
</evidence>
<dbReference type="RefSeq" id="XP_042917514.1">
    <property type="nucleotide sequence ID" value="XM_043069539.1"/>
</dbReference>
<feature type="domain" description="Endoplasmic reticulum vesicle transporter N-terminal" evidence="8">
    <location>
        <begin position="10"/>
        <end position="99"/>
    </location>
</feature>
<dbReference type="EMBL" id="CM008974">
    <property type="protein sequence ID" value="PNW73964.1"/>
    <property type="molecule type" value="Genomic_DNA"/>
</dbReference>
<dbReference type="KEGG" id="cre:CHLRE_13g579850v5"/>
<dbReference type="PANTHER" id="PTHR10984:SF82">
    <property type="entry name" value="ENDOPLASMIC RETICULUM VESICLE TRANSPORTER PROTEIN"/>
    <property type="match status" value="1"/>
</dbReference>
<keyword evidence="10" id="KW-1185">Reference proteome</keyword>
<dbReference type="Pfam" id="PF07970">
    <property type="entry name" value="COPIIcoated_ERV"/>
    <property type="match status" value="1"/>
</dbReference>
<dbReference type="AlphaFoldDB" id="A0A2K3D097"/>
<keyword evidence="4 6" id="KW-0472">Membrane</keyword>
<dbReference type="FunCoup" id="A0A2K3D097">
    <property type="interactions" value="2031"/>
</dbReference>
<evidence type="ECO:0000256" key="5">
    <source>
        <dbReference type="SAM" id="MobiDB-lite"/>
    </source>
</evidence>
<dbReference type="InterPro" id="IPR012936">
    <property type="entry name" value="Erv_C"/>
</dbReference>
<dbReference type="Proteomes" id="UP000006906">
    <property type="component" value="Chromosome 13"/>
</dbReference>
<protein>
    <recommendedName>
        <fullName evidence="11">Endoplasmic reticulum-Golgi intermediate compartment protein 3</fullName>
    </recommendedName>
</protein>
<evidence type="ECO:0000313" key="9">
    <source>
        <dbReference type="EMBL" id="PNW73964.1"/>
    </source>
</evidence>
<organism evidence="9 10">
    <name type="scientific">Chlamydomonas reinhardtii</name>
    <name type="common">Chlamydomonas smithii</name>
    <dbReference type="NCBI Taxonomy" id="3055"/>
    <lineage>
        <taxon>Eukaryota</taxon>
        <taxon>Viridiplantae</taxon>
        <taxon>Chlorophyta</taxon>
        <taxon>core chlorophytes</taxon>
        <taxon>Chlorophyceae</taxon>
        <taxon>CS clade</taxon>
        <taxon>Chlamydomonadales</taxon>
        <taxon>Chlamydomonadaceae</taxon>
        <taxon>Chlamydomonas</taxon>
    </lineage>
</organism>
<evidence type="ECO:0008006" key="11">
    <source>
        <dbReference type="Google" id="ProtNLM"/>
    </source>
</evidence>
<accession>A0A2K3D097</accession>
<dbReference type="OrthoDB" id="270930at2759"/>
<evidence type="ECO:0000256" key="4">
    <source>
        <dbReference type="ARBA" id="ARBA00023136"/>
    </source>
</evidence>
<feature type="transmembrane region" description="Helical" evidence="6">
    <location>
        <begin position="27"/>
        <end position="46"/>
    </location>
</feature>
<feature type="domain" description="Endoplasmic reticulum vesicle transporter C-terminal" evidence="7">
    <location>
        <begin position="184"/>
        <end position="406"/>
    </location>
</feature>
<dbReference type="GO" id="GO:0030134">
    <property type="term" value="C:COPII-coated ER to Golgi transport vesicle"/>
    <property type="evidence" value="ECO:0000318"/>
    <property type="project" value="GO_Central"/>
</dbReference>
<evidence type="ECO:0000256" key="2">
    <source>
        <dbReference type="ARBA" id="ARBA00022692"/>
    </source>
</evidence>
<keyword evidence="3 6" id="KW-1133">Transmembrane helix</keyword>
<evidence type="ECO:0000256" key="3">
    <source>
        <dbReference type="ARBA" id="ARBA00022989"/>
    </source>
</evidence>
<gene>
    <name evidence="9" type="ORF">CHLRE_13g579850v5</name>
</gene>
<evidence type="ECO:0000256" key="6">
    <source>
        <dbReference type="SAM" id="Phobius"/>
    </source>
</evidence>
<evidence type="ECO:0000259" key="8">
    <source>
        <dbReference type="Pfam" id="PF13850"/>
    </source>
</evidence>
<evidence type="ECO:0000256" key="1">
    <source>
        <dbReference type="ARBA" id="ARBA00004370"/>
    </source>
</evidence>
<evidence type="ECO:0000313" key="10">
    <source>
        <dbReference type="Proteomes" id="UP000006906"/>
    </source>
</evidence>
<dbReference type="InterPro" id="IPR045888">
    <property type="entry name" value="Erv"/>
</dbReference>
<keyword evidence="2 6" id="KW-0812">Transmembrane</keyword>
<dbReference type="InterPro" id="IPR039542">
    <property type="entry name" value="Erv_N"/>
</dbReference>
<name>A0A2K3D097_CHLRE</name>
<dbReference type="GO" id="GO:0005783">
    <property type="term" value="C:endoplasmic reticulum"/>
    <property type="evidence" value="ECO:0000318"/>
    <property type="project" value="GO_Central"/>
</dbReference>
<dbReference type="Pfam" id="PF13850">
    <property type="entry name" value="ERGIC_N"/>
    <property type="match status" value="1"/>
</dbReference>
<reference evidence="9 10" key="1">
    <citation type="journal article" date="2007" name="Science">
        <title>The Chlamydomonas genome reveals the evolution of key animal and plant functions.</title>
        <authorList>
            <person name="Merchant S.S."/>
            <person name="Prochnik S.E."/>
            <person name="Vallon O."/>
            <person name="Harris E.H."/>
            <person name="Karpowicz S.J."/>
            <person name="Witman G.B."/>
            <person name="Terry A."/>
            <person name="Salamov A."/>
            <person name="Fritz-Laylin L.K."/>
            <person name="Marechal-Drouard L."/>
            <person name="Marshall W.F."/>
            <person name="Qu L.H."/>
            <person name="Nelson D.R."/>
            <person name="Sanderfoot A.A."/>
            <person name="Spalding M.H."/>
            <person name="Kapitonov V.V."/>
            <person name="Ren Q."/>
            <person name="Ferris P."/>
            <person name="Lindquist E."/>
            <person name="Shapiro H."/>
            <person name="Lucas S.M."/>
            <person name="Grimwood J."/>
            <person name="Schmutz J."/>
            <person name="Cardol P."/>
            <person name="Cerutti H."/>
            <person name="Chanfreau G."/>
            <person name="Chen C.L."/>
            <person name="Cognat V."/>
            <person name="Croft M.T."/>
            <person name="Dent R."/>
            <person name="Dutcher S."/>
            <person name="Fernandez E."/>
            <person name="Fukuzawa H."/>
            <person name="Gonzalez-Ballester D."/>
            <person name="Gonzalez-Halphen D."/>
            <person name="Hallmann A."/>
            <person name="Hanikenne M."/>
            <person name="Hippler M."/>
            <person name="Inwood W."/>
            <person name="Jabbari K."/>
            <person name="Kalanon M."/>
            <person name="Kuras R."/>
            <person name="Lefebvre P.A."/>
            <person name="Lemaire S.D."/>
            <person name="Lobanov A.V."/>
            <person name="Lohr M."/>
            <person name="Manuell A."/>
            <person name="Meier I."/>
            <person name="Mets L."/>
            <person name="Mittag M."/>
            <person name="Mittelmeier T."/>
            <person name="Moroney J.V."/>
            <person name="Moseley J."/>
            <person name="Napoli C."/>
            <person name="Nedelcu A.M."/>
            <person name="Niyogi K."/>
            <person name="Novoselov S.V."/>
            <person name="Paulsen I.T."/>
            <person name="Pazour G."/>
            <person name="Purton S."/>
            <person name="Ral J.P."/>
            <person name="Riano-Pachon D.M."/>
            <person name="Riekhof W."/>
            <person name="Rymarquis L."/>
            <person name="Schroda M."/>
            <person name="Stern D."/>
            <person name="Umen J."/>
            <person name="Willows R."/>
            <person name="Wilson N."/>
            <person name="Zimmer S.L."/>
            <person name="Allmer J."/>
            <person name="Balk J."/>
            <person name="Bisova K."/>
            <person name="Chen C.J."/>
            <person name="Elias M."/>
            <person name="Gendler K."/>
            <person name="Hauser C."/>
            <person name="Lamb M.R."/>
            <person name="Ledford H."/>
            <person name="Long J.C."/>
            <person name="Minagawa J."/>
            <person name="Page M.D."/>
            <person name="Pan J."/>
            <person name="Pootakham W."/>
            <person name="Roje S."/>
            <person name="Rose A."/>
            <person name="Stahlberg E."/>
            <person name="Terauchi A.M."/>
            <person name="Yang P."/>
            <person name="Ball S."/>
            <person name="Bowler C."/>
            <person name="Dieckmann C.L."/>
            <person name="Gladyshev V.N."/>
            <person name="Green P."/>
            <person name="Jorgensen R."/>
            <person name="Mayfield S."/>
            <person name="Mueller-Roeber B."/>
            <person name="Rajamani S."/>
            <person name="Sayre R.T."/>
            <person name="Brokstein P."/>
            <person name="Dubchak I."/>
            <person name="Goodstein D."/>
            <person name="Hornick L."/>
            <person name="Huang Y.W."/>
            <person name="Jhaveri J."/>
            <person name="Luo Y."/>
            <person name="Martinez D."/>
            <person name="Ngau W.C."/>
            <person name="Otillar B."/>
            <person name="Poliakov A."/>
            <person name="Porter A."/>
            <person name="Szajkowski L."/>
            <person name="Werner G."/>
            <person name="Zhou K."/>
            <person name="Grigoriev I.V."/>
            <person name="Rokhsar D.S."/>
            <person name="Grossman A.R."/>
        </authorList>
    </citation>
    <scope>NUCLEOTIDE SEQUENCE [LARGE SCALE GENOMIC DNA]</scope>
    <source>
        <strain evidence="10">CC-503</strain>
    </source>
</reference>
<feature type="transmembrane region" description="Helical" evidence="6">
    <location>
        <begin position="384"/>
        <end position="410"/>
    </location>
</feature>
<dbReference type="Gramene" id="PNW73964">
    <property type="protein sequence ID" value="PNW73964"/>
    <property type="gene ID" value="CHLRE_13g579850v5"/>
</dbReference>
<dbReference type="GO" id="GO:0016020">
    <property type="term" value="C:membrane"/>
    <property type="evidence" value="ECO:0007669"/>
    <property type="project" value="UniProtKB-SubCell"/>
</dbReference>
<dbReference type="STRING" id="3055.A0A2K3D097"/>
<dbReference type="GeneID" id="5719303"/>
<proteinExistence type="predicted"/>
<comment type="subcellular location">
    <subcellularLocation>
        <location evidence="1">Membrane</location>
    </subcellularLocation>
</comment>
<feature type="region of interest" description="Disordered" evidence="5">
    <location>
        <begin position="121"/>
        <end position="142"/>
    </location>
</feature>
<dbReference type="PANTHER" id="PTHR10984">
    <property type="entry name" value="ENDOPLASMIC RETICULUM-GOLGI INTERMEDIATE COMPARTMENT PROTEIN"/>
    <property type="match status" value="1"/>
</dbReference>
<feature type="compositionally biased region" description="Basic and acidic residues" evidence="5">
    <location>
        <begin position="121"/>
        <end position="131"/>
    </location>
</feature>